<keyword evidence="1" id="KW-0472">Membrane</keyword>
<reference evidence="2 3" key="1">
    <citation type="submission" date="2021-03" db="EMBL/GenBank/DDBJ databases">
        <authorList>
            <person name="Lee D.-H."/>
        </authorList>
    </citation>
    <scope>NUCLEOTIDE SEQUENCE [LARGE SCALE GENOMIC DNA]</scope>
    <source>
        <strain evidence="2 3">MMS20-R2-23</strain>
    </source>
</reference>
<evidence type="ECO:0008006" key="4">
    <source>
        <dbReference type="Google" id="ProtNLM"/>
    </source>
</evidence>
<dbReference type="Proteomes" id="UP000671399">
    <property type="component" value="Unassembled WGS sequence"/>
</dbReference>
<dbReference type="RefSeq" id="WP_208565256.1">
    <property type="nucleotide sequence ID" value="NZ_JAGFWR010000001.1"/>
</dbReference>
<proteinExistence type="predicted"/>
<protein>
    <recommendedName>
        <fullName evidence="4">DUF4231 domain-containing protein</fullName>
    </recommendedName>
</protein>
<name>A0ABS3V1S7_9ACTN</name>
<dbReference type="EMBL" id="JAGFWR010000001">
    <property type="protein sequence ID" value="MBO4159561.1"/>
    <property type="molecule type" value="Genomic_DNA"/>
</dbReference>
<accession>A0ABS3V1S7</accession>
<comment type="caution">
    <text evidence="2">The sequence shown here is derived from an EMBL/GenBank/DDBJ whole genome shotgun (WGS) entry which is preliminary data.</text>
</comment>
<feature type="transmembrane region" description="Helical" evidence="1">
    <location>
        <begin position="115"/>
        <end position="135"/>
    </location>
</feature>
<gene>
    <name evidence="2" type="ORF">JQN83_01875</name>
</gene>
<keyword evidence="1" id="KW-1133">Transmembrane helix</keyword>
<organism evidence="2 3">
    <name type="scientific">Micromonospora antibiotica</name>
    <dbReference type="NCBI Taxonomy" id="2807623"/>
    <lineage>
        <taxon>Bacteria</taxon>
        <taxon>Bacillati</taxon>
        <taxon>Actinomycetota</taxon>
        <taxon>Actinomycetes</taxon>
        <taxon>Micromonosporales</taxon>
        <taxon>Micromonosporaceae</taxon>
        <taxon>Micromonospora</taxon>
    </lineage>
</organism>
<evidence type="ECO:0000313" key="3">
    <source>
        <dbReference type="Proteomes" id="UP000671399"/>
    </source>
</evidence>
<keyword evidence="3" id="KW-1185">Reference proteome</keyword>
<evidence type="ECO:0000313" key="2">
    <source>
        <dbReference type="EMBL" id="MBO4159561.1"/>
    </source>
</evidence>
<sequence>MSKDKNENVDPLSSNLTPAASELLSSYLASTRDRILNEIEHTRATDGIEGSIRKDDLAEAIRRISAADARTHYLGKLRGMRRNLFYQVIKVGFICTTIIVFVINMERVQGNSFPWLQFILGGAAFIAGETLYEIIDFQFKSRRARRTNGSKLFLELISKVEINARKFVAREIGMASAEGPLGIILAVMRDKNIWSDDEINNFRLLMRIRNSLVHENSKTLSDEQLRVALSQLQRLSDRIPGPRIPWPVRSRAVTTS</sequence>
<feature type="transmembrane region" description="Helical" evidence="1">
    <location>
        <begin position="84"/>
        <end position="103"/>
    </location>
</feature>
<keyword evidence="1" id="KW-0812">Transmembrane</keyword>
<evidence type="ECO:0000256" key="1">
    <source>
        <dbReference type="SAM" id="Phobius"/>
    </source>
</evidence>